<name>A0A1M6J2W5_9FLAO</name>
<dbReference type="OrthoDB" id="2168082at2"/>
<organism evidence="2 3">
    <name type="scientific">Aquimarina spongiae</name>
    <dbReference type="NCBI Taxonomy" id="570521"/>
    <lineage>
        <taxon>Bacteria</taxon>
        <taxon>Pseudomonadati</taxon>
        <taxon>Bacteroidota</taxon>
        <taxon>Flavobacteriia</taxon>
        <taxon>Flavobacteriales</taxon>
        <taxon>Flavobacteriaceae</taxon>
        <taxon>Aquimarina</taxon>
    </lineage>
</organism>
<dbReference type="EMBL" id="FQYP01000008">
    <property type="protein sequence ID" value="SHJ41009.1"/>
    <property type="molecule type" value="Genomic_DNA"/>
</dbReference>
<sequence length="252" mass="28717">MNTQHINAIIIENDIAEAHQIKAIIEQECPNITIAAIGCNPIETQNVIQTKTYDMIIMRQKTGIAYAFKMLENAAIDFDEKELILISTQEEHYIQKFTKAAVGSILPSFDSKGIQQVIQKATQSITHQKEATSFLQQTSVQPKPLNLLAIPSTDDVKILKISDILYLQSEGKYTVFHTIHEKKIVSSTNLGEYEKKLAHNNFFRIHNSFLVNMDNIVNVQKRDGVYIEMNNREMIPVAKRKKDPLFQFLGIK</sequence>
<dbReference type="GO" id="GO:0003677">
    <property type="term" value="F:DNA binding"/>
    <property type="evidence" value="ECO:0007669"/>
    <property type="project" value="InterPro"/>
</dbReference>
<dbReference type="PANTHER" id="PTHR37299:SF1">
    <property type="entry name" value="STAGE 0 SPORULATION PROTEIN A HOMOLOG"/>
    <property type="match status" value="1"/>
</dbReference>
<dbReference type="GO" id="GO:0000156">
    <property type="term" value="F:phosphorelay response regulator activity"/>
    <property type="evidence" value="ECO:0007669"/>
    <property type="project" value="InterPro"/>
</dbReference>
<dbReference type="AlphaFoldDB" id="A0A1M6J2W5"/>
<gene>
    <name evidence="2" type="ORF">SAMN04488508_108213</name>
</gene>
<evidence type="ECO:0000313" key="3">
    <source>
        <dbReference type="Proteomes" id="UP000184432"/>
    </source>
</evidence>
<dbReference type="RefSeq" id="WP_073319348.1">
    <property type="nucleotide sequence ID" value="NZ_FQYP01000008.1"/>
</dbReference>
<dbReference type="Gene3D" id="2.40.50.1020">
    <property type="entry name" value="LytTr DNA-binding domain"/>
    <property type="match status" value="1"/>
</dbReference>
<keyword evidence="3" id="KW-1185">Reference proteome</keyword>
<proteinExistence type="predicted"/>
<protein>
    <submittedName>
        <fullName evidence="2">Two-component system, LytT family, response regulator</fullName>
    </submittedName>
</protein>
<dbReference type="Pfam" id="PF04397">
    <property type="entry name" value="LytTR"/>
    <property type="match status" value="1"/>
</dbReference>
<evidence type="ECO:0000259" key="1">
    <source>
        <dbReference type="PROSITE" id="PS50930"/>
    </source>
</evidence>
<accession>A0A1M6J2W5</accession>
<dbReference type="Proteomes" id="UP000184432">
    <property type="component" value="Unassembled WGS sequence"/>
</dbReference>
<dbReference type="InterPro" id="IPR007492">
    <property type="entry name" value="LytTR_DNA-bd_dom"/>
</dbReference>
<reference evidence="3" key="1">
    <citation type="submission" date="2016-11" db="EMBL/GenBank/DDBJ databases">
        <authorList>
            <person name="Varghese N."/>
            <person name="Submissions S."/>
        </authorList>
    </citation>
    <scope>NUCLEOTIDE SEQUENCE [LARGE SCALE GENOMIC DNA]</scope>
    <source>
        <strain evidence="3">DSM 22623</strain>
    </source>
</reference>
<dbReference type="STRING" id="570521.SAMN04488508_108213"/>
<evidence type="ECO:0000313" key="2">
    <source>
        <dbReference type="EMBL" id="SHJ41009.1"/>
    </source>
</evidence>
<dbReference type="PANTHER" id="PTHR37299">
    <property type="entry name" value="TRANSCRIPTIONAL REGULATOR-RELATED"/>
    <property type="match status" value="1"/>
</dbReference>
<dbReference type="SMART" id="SM00850">
    <property type="entry name" value="LytTR"/>
    <property type="match status" value="1"/>
</dbReference>
<dbReference type="InterPro" id="IPR046947">
    <property type="entry name" value="LytR-like"/>
</dbReference>
<feature type="domain" description="HTH LytTR-type" evidence="1">
    <location>
        <begin position="148"/>
        <end position="251"/>
    </location>
</feature>
<dbReference type="PROSITE" id="PS50930">
    <property type="entry name" value="HTH_LYTTR"/>
    <property type="match status" value="1"/>
</dbReference>